<dbReference type="InterPro" id="IPR006311">
    <property type="entry name" value="TAT_signal"/>
</dbReference>
<dbReference type="PROSITE" id="PS51318">
    <property type="entry name" value="TAT"/>
    <property type="match status" value="1"/>
</dbReference>
<dbReference type="PROSITE" id="PS51257">
    <property type="entry name" value="PROKAR_LIPOPROTEIN"/>
    <property type="match status" value="1"/>
</dbReference>
<evidence type="ECO:0000313" key="2">
    <source>
        <dbReference type="Proteomes" id="UP001194273"/>
    </source>
</evidence>
<comment type="caution">
    <text evidence="1">The sequence shown here is derived from an EMBL/GenBank/DDBJ whole genome shotgun (WGS) entry which is preliminary data.</text>
</comment>
<dbReference type="PANTHER" id="PTHR43649:SF12">
    <property type="entry name" value="DIACETYLCHITOBIOSE BINDING PROTEIN DASA"/>
    <property type="match status" value="1"/>
</dbReference>
<dbReference type="Gene3D" id="3.40.190.10">
    <property type="entry name" value="Periplasmic binding protein-like II"/>
    <property type="match status" value="1"/>
</dbReference>
<sequence>MSITRRNFVKTSIAAAGTAVTAGLVGCGGGGGQGEGSQQAGGVVEITIPSYKTGENVGAVFFEPQVERFNEKYADKYHITLESVPQDGFNDRLKQLAQQNQLPVLVQGGDIDWQTDIAFPQGLAYDISGWLNDHPEVKDLVLDDALAYCTNDDGTVYSMPLPTVRPTGYYWNTAMWDPQVDLSTLSMDELLAEIGDQKIAFSTAENGWVCSLFLTALVAAEEGGADWLRGGVEEKIVDFNQPAFISAVTTLQQLLQNNAAPNSVGATYADAENAFLSSQAAIISNGPWMSSSLDEANSANWSNGFDGANVHAALWPGQMGIANTSSLGEWWISAAASDEEKQLAEDFLAFVYSPEEIEAFLLAEGGDAPKLTYSENFKEEQAKTQTLADLSADTTAETEFVPCILDMIPASVANSDFGRELPQLANGTYTPEQFAQALTDAAQEASLA</sequence>
<keyword evidence="2" id="KW-1185">Reference proteome</keyword>
<name>A0ABR9QUX5_9ACTN</name>
<gene>
    <name evidence="1" type="ORF">INF26_08355</name>
</gene>
<proteinExistence type="predicted"/>
<dbReference type="NCBIfam" id="TIGR01409">
    <property type="entry name" value="TAT_signal_seq"/>
    <property type="match status" value="1"/>
</dbReference>
<accession>A0ABR9QUX5</accession>
<organism evidence="1 2">
    <name type="scientific">Thermophilibacter gallinarum</name>
    <dbReference type="NCBI Taxonomy" id="2779357"/>
    <lineage>
        <taxon>Bacteria</taxon>
        <taxon>Bacillati</taxon>
        <taxon>Actinomycetota</taxon>
        <taxon>Coriobacteriia</taxon>
        <taxon>Coriobacteriales</taxon>
        <taxon>Atopobiaceae</taxon>
        <taxon>Thermophilibacter</taxon>
    </lineage>
</organism>
<dbReference type="RefSeq" id="WP_193530474.1">
    <property type="nucleotide sequence ID" value="NZ_JADCJZ010000003.1"/>
</dbReference>
<evidence type="ECO:0000313" key="1">
    <source>
        <dbReference type="EMBL" id="MBE5024852.1"/>
    </source>
</evidence>
<protein>
    <submittedName>
        <fullName evidence="1">Extracellular solute-binding protein</fullName>
    </submittedName>
</protein>
<reference evidence="1 2" key="1">
    <citation type="submission" date="2020-10" db="EMBL/GenBank/DDBJ databases">
        <title>ChiBAC.</title>
        <authorList>
            <person name="Zenner C."/>
            <person name="Hitch T.C.A."/>
            <person name="Clavel T."/>
        </authorList>
    </citation>
    <scope>NUCLEOTIDE SEQUENCE [LARGE SCALE GENOMIC DNA]</scope>
    <source>
        <strain evidence="1 2">DSM 107455</strain>
    </source>
</reference>
<dbReference type="SUPFAM" id="SSF53850">
    <property type="entry name" value="Periplasmic binding protein-like II"/>
    <property type="match status" value="1"/>
</dbReference>
<dbReference type="EMBL" id="JADCJZ010000003">
    <property type="protein sequence ID" value="MBE5024852.1"/>
    <property type="molecule type" value="Genomic_DNA"/>
</dbReference>
<dbReference type="InterPro" id="IPR050490">
    <property type="entry name" value="Bact_solute-bd_prot1"/>
</dbReference>
<dbReference type="PANTHER" id="PTHR43649">
    <property type="entry name" value="ARABINOSE-BINDING PROTEIN-RELATED"/>
    <property type="match status" value="1"/>
</dbReference>
<dbReference type="InterPro" id="IPR019546">
    <property type="entry name" value="TAT_signal_bac_arc"/>
</dbReference>
<dbReference type="Proteomes" id="UP001194273">
    <property type="component" value="Unassembled WGS sequence"/>
</dbReference>
<dbReference type="Pfam" id="PF13416">
    <property type="entry name" value="SBP_bac_8"/>
    <property type="match status" value="1"/>
</dbReference>
<dbReference type="InterPro" id="IPR006059">
    <property type="entry name" value="SBP"/>
</dbReference>